<comment type="caution">
    <text evidence="1">The sequence shown here is derived from an EMBL/GenBank/DDBJ whole genome shotgun (WGS) entry which is preliminary data.</text>
</comment>
<dbReference type="Proteomes" id="UP001200313">
    <property type="component" value="Unassembled WGS sequence"/>
</dbReference>
<gene>
    <name evidence="1" type="ORF">L0P79_07945</name>
</gene>
<proteinExistence type="predicted"/>
<accession>A0ABS9M894</accession>
<reference evidence="1 2" key="1">
    <citation type="submission" date="2022-01" db="EMBL/GenBank/DDBJ databases">
        <title>Collection of gut derived symbiotic bacterial strains cultured from healthy donors.</title>
        <authorList>
            <person name="Lin H."/>
            <person name="Kohout C."/>
            <person name="Waligurski E."/>
            <person name="Pamer E.G."/>
        </authorList>
    </citation>
    <scope>NUCLEOTIDE SEQUENCE [LARGE SCALE GENOMIC DNA]</scope>
    <source>
        <strain evidence="1 2">DFI.3.7</strain>
    </source>
</reference>
<dbReference type="RefSeq" id="WP_238073834.1">
    <property type="nucleotide sequence ID" value="NZ_JAKNJB010000010.1"/>
</dbReference>
<evidence type="ECO:0000313" key="1">
    <source>
        <dbReference type="EMBL" id="MCG4527010.1"/>
    </source>
</evidence>
<organism evidence="1 2">
    <name type="scientific">Intestinimonas massiliensis</name>
    <name type="common">ex Afouda et al. 2020</name>
    <dbReference type="NCBI Taxonomy" id="1673721"/>
    <lineage>
        <taxon>Bacteria</taxon>
        <taxon>Bacillati</taxon>
        <taxon>Bacillota</taxon>
        <taxon>Clostridia</taxon>
        <taxon>Eubacteriales</taxon>
        <taxon>Intestinimonas</taxon>
    </lineage>
</organism>
<sequence length="305" mass="36107">MDYKLIIVKEKGQLSAELQTADQGRRQAFNIYDVISDYKKIRRTGQGKRGRPKTYFDLQNHVFGCLFGCADFLYDATWMELRYDNVRKSFLFLNEAEPILKESRRQPYKRAEEIWRLARKYEAKLDVNMYRSEENDNSGAISYNIPITKYSEVAQSDHWIEYACQTALDMVVAIMHYYALNGFKMAVCRHCGNNFVTTNYKQLYCGRISLYQNRFSQKRSTPKTCEETVRQTIQFFRNEKNALIRRAARNPDVELWCGAGYEFYNQVISECNTYMDKIKKEPTPENFDKFGQYLLEVNKKKGWKK</sequence>
<evidence type="ECO:0000313" key="2">
    <source>
        <dbReference type="Proteomes" id="UP001200313"/>
    </source>
</evidence>
<name>A0ABS9M894_9FIRM</name>
<keyword evidence="2" id="KW-1185">Reference proteome</keyword>
<protein>
    <submittedName>
        <fullName evidence="1">Uncharacterized protein</fullName>
    </submittedName>
</protein>
<dbReference type="EMBL" id="JAKNJB010000010">
    <property type="protein sequence ID" value="MCG4527010.1"/>
    <property type="molecule type" value="Genomic_DNA"/>
</dbReference>